<evidence type="ECO:0000313" key="2">
    <source>
        <dbReference type="Proteomes" id="UP000199242"/>
    </source>
</evidence>
<dbReference type="EMBL" id="FNHD01000012">
    <property type="protein sequence ID" value="SDM08485.1"/>
    <property type="molecule type" value="Genomic_DNA"/>
</dbReference>
<name>A0ABY0QXI7_9FLAO</name>
<sequence>MKKKIKILPKSKMSFIHGNGFVQTSMDVKQKNGCRTVTIDGYHDDNCNGKLDKNEKFSSCTQTVCY</sequence>
<dbReference type="Proteomes" id="UP000199242">
    <property type="component" value="Unassembled WGS sequence"/>
</dbReference>
<reference evidence="1 2" key="1">
    <citation type="submission" date="2016-10" db="EMBL/GenBank/DDBJ databases">
        <authorList>
            <person name="Varghese N."/>
            <person name="Submissions S."/>
        </authorList>
    </citation>
    <scope>NUCLEOTIDE SEQUENCE [LARGE SCALE GENOMIC DNA]</scope>
    <source>
        <strain evidence="1 2">CGMCC 1.10941</strain>
    </source>
</reference>
<protein>
    <submittedName>
        <fullName evidence="1">Uncharacterized protein</fullName>
    </submittedName>
</protein>
<evidence type="ECO:0000313" key="1">
    <source>
        <dbReference type="EMBL" id="SDM08485.1"/>
    </source>
</evidence>
<keyword evidence="2" id="KW-1185">Reference proteome</keyword>
<accession>A0ABY0QXI7</accession>
<gene>
    <name evidence="1" type="ORF">SAMN05216273_112103</name>
</gene>
<comment type="caution">
    <text evidence="1">The sequence shown here is derived from an EMBL/GenBank/DDBJ whole genome shotgun (WGS) entry which is preliminary data.</text>
</comment>
<proteinExistence type="predicted"/>
<organism evidence="1 2">
    <name type="scientific">Chryseobacterium taihuense</name>
    <dbReference type="NCBI Taxonomy" id="1141221"/>
    <lineage>
        <taxon>Bacteria</taxon>
        <taxon>Pseudomonadati</taxon>
        <taxon>Bacteroidota</taxon>
        <taxon>Flavobacteriia</taxon>
        <taxon>Flavobacteriales</taxon>
        <taxon>Weeksellaceae</taxon>
        <taxon>Chryseobacterium group</taxon>
        <taxon>Chryseobacterium</taxon>
    </lineage>
</organism>